<accession>A0AAQ1UIJ2</accession>
<dbReference type="AlphaFoldDB" id="A0AAQ1UIJ2"/>
<gene>
    <name evidence="1" type="ORF">NCTC13063_01999</name>
</gene>
<protein>
    <recommendedName>
        <fullName evidence="3">Zf-HC2 domain-containing protein</fullName>
    </recommendedName>
</protein>
<evidence type="ECO:0000313" key="2">
    <source>
        <dbReference type="Proteomes" id="UP000255283"/>
    </source>
</evidence>
<evidence type="ECO:0008006" key="3">
    <source>
        <dbReference type="Google" id="ProtNLM"/>
    </source>
</evidence>
<reference evidence="1 2" key="1">
    <citation type="submission" date="2018-06" db="EMBL/GenBank/DDBJ databases">
        <authorList>
            <consortium name="Pathogen Informatics"/>
            <person name="Doyle S."/>
        </authorList>
    </citation>
    <scope>NUCLEOTIDE SEQUENCE [LARGE SCALE GENOMIC DNA]</scope>
    <source>
        <strain evidence="1 2">NCTC13063</strain>
    </source>
</reference>
<sequence length="94" mass="10990">MKALISRLIHIIIMPCSHVPLQIEQQRAGELPFVKRMRLRAHLAVCKWCAAYAKKVEMIDGLLTKKASEDKKNMHFENLEIQQFKDKLRKKMSS</sequence>
<organism evidence="1 2">
    <name type="scientific">Segatella buccae</name>
    <dbReference type="NCBI Taxonomy" id="28126"/>
    <lineage>
        <taxon>Bacteria</taxon>
        <taxon>Pseudomonadati</taxon>
        <taxon>Bacteroidota</taxon>
        <taxon>Bacteroidia</taxon>
        <taxon>Bacteroidales</taxon>
        <taxon>Prevotellaceae</taxon>
        <taxon>Segatella</taxon>
    </lineage>
</organism>
<comment type="caution">
    <text evidence="1">The sequence shown here is derived from an EMBL/GenBank/DDBJ whole genome shotgun (WGS) entry which is preliminary data.</text>
</comment>
<evidence type="ECO:0000313" key="1">
    <source>
        <dbReference type="EMBL" id="SUB80703.1"/>
    </source>
</evidence>
<dbReference type="GeneID" id="93535207"/>
<dbReference type="EMBL" id="UGTJ01000001">
    <property type="protein sequence ID" value="SUB80703.1"/>
    <property type="molecule type" value="Genomic_DNA"/>
</dbReference>
<proteinExistence type="predicted"/>
<dbReference type="RefSeq" id="WP_004344108.1">
    <property type="nucleotide sequence ID" value="NZ_CALLWX010000002.1"/>
</dbReference>
<name>A0AAQ1UIJ2_9BACT</name>
<dbReference type="Proteomes" id="UP000255283">
    <property type="component" value="Unassembled WGS sequence"/>
</dbReference>